<evidence type="ECO:0000256" key="2">
    <source>
        <dbReference type="ARBA" id="ARBA00022729"/>
    </source>
</evidence>
<evidence type="ECO:0000313" key="11">
    <source>
        <dbReference type="EMBL" id="MDA7027475.1"/>
    </source>
</evidence>
<feature type="chain" id="PRO_5047412334" evidence="9">
    <location>
        <begin position="25"/>
        <end position="385"/>
    </location>
</feature>
<evidence type="ECO:0000256" key="8">
    <source>
        <dbReference type="SAM" id="Phobius"/>
    </source>
</evidence>
<dbReference type="EMBL" id="JAQKAB010000008">
    <property type="protein sequence ID" value="MDA7027475.1"/>
    <property type="molecule type" value="Genomic_DNA"/>
</dbReference>
<evidence type="ECO:0000256" key="9">
    <source>
        <dbReference type="SAM" id="SignalP"/>
    </source>
</evidence>
<keyword evidence="8" id="KW-0812">Transmembrane</keyword>
<protein>
    <submittedName>
        <fullName evidence="11">D-alanyl-D-alanine carboxypeptidase</fullName>
    </submittedName>
</protein>
<proteinExistence type="inferred from homology"/>
<keyword evidence="12" id="KW-1185">Reference proteome</keyword>
<feature type="signal peptide" evidence="9">
    <location>
        <begin position="1"/>
        <end position="24"/>
    </location>
</feature>
<evidence type="ECO:0000313" key="12">
    <source>
        <dbReference type="Proteomes" id="UP001211894"/>
    </source>
</evidence>
<organism evidence="11 12">
    <name type="scientific">Bacillus changyiensis</name>
    <dbReference type="NCBI Taxonomy" id="3004103"/>
    <lineage>
        <taxon>Bacteria</taxon>
        <taxon>Bacillati</taxon>
        <taxon>Bacillota</taxon>
        <taxon>Bacilli</taxon>
        <taxon>Bacillales</taxon>
        <taxon>Bacillaceae</taxon>
        <taxon>Bacillus</taxon>
    </lineage>
</organism>
<keyword evidence="11" id="KW-0121">Carboxypeptidase</keyword>
<dbReference type="SUPFAM" id="SSF56601">
    <property type="entry name" value="beta-lactamase/transpeptidase-like"/>
    <property type="match status" value="1"/>
</dbReference>
<sequence length="385" mass="42838">MAKKILLLSALLCMTMLIHKSAQAGDQSDFHIDSESVILIDAKSGQVVFEQNSNKKMYPASITKIATAIYAIEKGNLKDKVKISKKAADTEGTSVYLEEGETVPLKRLLQGLLMNSGNDAATAIAEYVSGSDKKFADQVNAFVAKRAGAHDTHFTNPHGLFDKYHYTTAADMAKITRYAMKNKTFRELFSKKQLAWKGKTWKTTLKNHHRMLTGEIHFQGITGGKTGYVDQSKHTLVTTATQGDLDLIAVVMKADSHKMMYNDTKTLLAGGFNHFETVAYQKGKQFKDQDGKRLDLKERLFVTKKKGETISEVLDRDGTLNIKGEDGRLIQSVNIRAHSQNEGLSADRTAVHEEEPHKSSGLFLFLTGFFGLLAISYVVKRLRQL</sequence>
<gene>
    <name evidence="11" type="ORF">PJ311_12850</name>
</gene>
<dbReference type="Pfam" id="PF00768">
    <property type="entry name" value="Peptidase_S11"/>
    <property type="match status" value="1"/>
</dbReference>
<evidence type="ECO:0000256" key="3">
    <source>
        <dbReference type="ARBA" id="ARBA00022801"/>
    </source>
</evidence>
<feature type="domain" description="Peptidase S11 D-alanyl-D-alanine carboxypeptidase A N-terminal" evidence="10">
    <location>
        <begin position="29"/>
        <end position="255"/>
    </location>
</feature>
<dbReference type="Gene3D" id="3.40.710.10">
    <property type="entry name" value="DD-peptidase/beta-lactamase superfamily"/>
    <property type="match status" value="1"/>
</dbReference>
<dbReference type="GO" id="GO:0004180">
    <property type="term" value="F:carboxypeptidase activity"/>
    <property type="evidence" value="ECO:0007669"/>
    <property type="project" value="UniProtKB-KW"/>
</dbReference>
<keyword evidence="8" id="KW-1133">Transmembrane helix</keyword>
<comment type="caution">
    <text evidence="11">The sequence shown here is derived from an EMBL/GenBank/DDBJ whole genome shotgun (WGS) entry which is preliminary data.</text>
</comment>
<evidence type="ECO:0000256" key="1">
    <source>
        <dbReference type="ARBA" id="ARBA00007164"/>
    </source>
</evidence>
<name>A0ABT4X5L6_9BACI</name>
<keyword evidence="5" id="KW-0573">Peptidoglycan synthesis</keyword>
<accession>A0ABT4X5L6</accession>
<keyword evidence="4" id="KW-0133">Cell shape</keyword>
<dbReference type="RefSeq" id="WP_271341316.1">
    <property type="nucleotide sequence ID" value="NZ_JAQKAB010000008.1"/>
</dbReference>
<keyword evidence="8" id="KW-0472">Membrane</keyword>
<dbReference type="InterPro" id="IPR001967">
    <property type="entry name" value="Peptidase_S11_N"/>
</dbReference>
<comment type="similarity">
    <text evidence="1 7">Belongs to the peptidase S11 family.</text>
</comment>
<dbReference type="InterPro" id="IPR018044">
    <property type="entry name" value="Peptidase_S11"/>
</dbReference>
<evidence type="ECO:0000256" key="6">
    <source>
        <dbReference type="ARBA" id="ARBA00023316"/>
    </source>
</evidence>
<evidence type="ECO:0000256" key="5">
    <source>
        <dbReference type="ARBA" id="ARBA00022984"/>
    </source>
</evidence>
<dbReference type="InterPro" id="IPR012338">
    <property type="entry name" value="Beta-lactam/transpept-like"/>
</dbReference>
<dbReference type="Proteomes" id="UP001211894">
    <property type="component" value="Unassembled WGS sequence"/>
</dbReference>
<evidence type="ECO:0000259" key="10">
    <source>
        <dbReference type="Pfam" id="PF00768"/>
    </source>
</evidence>
<reference evidence="11 12" key="1">
    <citation type="submission" date="2023-01" db="EMBL/GenBank/DDBJ databases">
        <title>Bacillus changyiensis sp. nov., isolated from a coastal deposit.</title>
        <authorList>
            <person name="Xiao G."/>
            <person name="Lai Q."/>
            <person name="Hu Z."/>
            <person name="Shao Z."/>
        </authorList>
    </citation>
    <scope>NUCLEOTIDE SEQUENCE [LARGE SCALE GENOMIC DNA]</scope>
    <source>
        <strain evidence="11 12">CLL-7-23</strain>
    </source>
</reference>
<feature type="transmembrane region" description="Helical" evidence="8">
    <location>
        <begin position="361"/>
        <end position="379"/>
    </location>
</feature>
<keyword evidence="2 9" id="KW-0732">Signal</keyword>
<keyword evidence="3" id="KW-0378">Hydrolase</keyword>
<keyword evidence="11" id="KW-0645">Protease</keyword>
<dbReference type="PANTHER" id="PTHR21581:SF6">
    <property type="entry name" value="TRAFFICKING PROTEIN PARTICLE COMPLEX SUBUNIT 12"/>
    <property type="match status" value="1"/>
</dbReference>
<evidence type="ECO:0000256" key="7">
    <source>
        <dbReference type="RuleBase" id="RU004016"/>
    </source>
</evidence>
<evidence type="ECO:0000256" key="4">
    <source>
        <dbReference type="ARBA" id="ARBA00022960"/>
    </source>
</evidence>
<keyword evidence="6" id="KW-0961">Cell wall biogenesis/degradation</keyword>
<dbReference type="PANTHER" id="PTHR21581">
    <property type="entry name" value="D-ALANYL-D-ALANINE CARBOXYPEPTIDASE"/>
    <property type="match status" value="1"/>
</dbReference>
<dbReference type="PRINTS" id="PR00725">
    <property type="entry name" value="DADACBPTASE1"/>
</dbReference>